<evidence type="ECO:0000256" key="1">
    <source>
        <dbReference type="SAM" id="MobiDB-lite"/>
    </source>
</evidence>
<dbReference type="Proteomes" id="UP000076798">
    <property type="component" value="Unassembled WGS sequence"/>
</dbReference>
<dbReference type="AlphaFoldDB" id="A0A165Z018"/>
<organism evidence="2 3">
    <name type="scientific">Sistotremastrum suecicum HHB10207 ss-3</name>
    <dbReference type="NCBI Taxonomy" id="1314776"/>
    <lineage>
        <taxon>Eukaryota</taxon>
        <taxon>Fungi</taxon>
        <taxon>Dikarya</taxon>
        <taxon>Basidiomycota</taxon>
        <taxon>Agaricomycotina</taxon>
        <taxon>Agaricomycetes</taxon>
        <taxon>Sistotremastrales</taxon>
        <taxon>Sistotremastraceae</taxon>
        <taxon>Sistotremastrum</taxon>
    </lineage>
</organism>
<name>A0A165Z018_9AGAM</name>
<evidence type="ECO:0000313" key="3">
    <source>
        <dbReference type="Proteomes" id="UP000076798"/>
    </source>
</evidence>
<proteinExistence type="predicted"/>
<feature type="region of interest" description="Disordered" evidence="1">
    <location>
        <begin position="1"/>
        <end position="24"/>
    </location>
</feature>
<protein>
    <submittedName>
        <fullName evidence="2">Uncharacterized protein</fullName>
    </submittedName>
</protein>
<gene>
    <name evidence="2" type="ORF">SISSUDRAFT_1122669</name>
</gene>
<reference evidence="2 3" key="1">
    <citation type="journal article" date="2016" name="Mol. Biol. Evol.">
        <title>Comparative Genomics of Early-Diverging Mushroom-Forming Fungi Provides Insights into the Origins of Lignocellulose Decay Capabilities.</title>
        <authorList>
            <person name="Nagy L.G."/>
            <person name="Riley R."/>
            <person name="Tritt A."/>
            <person name="Adam C."/>
            <person name="Daum C."/>
            <person name="Floudas D."/>
            <person name="Sun H."/>
            <person name="Yadav J.S."/>
            <person name="Pangilinan J."/>
            <person name="Larsson K.H."/>
            <person name="Matsuura K."/>
            <person name="Barry K."/>
            <person name="Labutti K."/>
            <person name="Kuo R."/>
            <person name="Ohm R.A."/>
            <person name="Bhattacharya S.S."/>
            <person name="Shirouzu T."/>
            <person name="Yoshinaga Y."/>
            <person name="Martin F.M."/>
            <person name="Grigoriev I.V."/>
            <person name="Hibbett D.S."/>
        </authorList>
    </citation>
    <scope>NUCLEOTIDE SEQUENCE [LARGE SCALE GENOMIC DNA]</scope>
    <source>
        <strain evidence="2 3">HHB10207 ss-3</strain>
    </source>
</reference>
<keyword evidence="3" id="KW-1185">Reference proteome</keyword>
<dbReference type="EMBL" id="KV428218">
    <property type="protein sequence ID" value="KZT33789.1"/>
    <property type="molecule type" value="Genomic_DNA"/>
</dbReference>
<sequence>MSTTEHLRSHPVPGERSASTPDPFDTPLFNRLIDIIEKQCAATQEQKSALEEQRHTMNAMKKIMQDHGEQMKILTRDVLKGDQPYEQKPLTDESTCTALYEMAMAKTKEEVDEWIKEWTCPWYLSPYSRRYLQLSLCQPLRTLFPAQRVFLAIPQSRYQRRHKHRKISVSCTMIIYPWQLD</sequence>
<evidence type="ECO:0000313" key="2">
    <source>
        <dbReference type="EMBL" id="KZT33789.1"/>
    </source>
</evidence>
<accession>A0A165Z018</accession>